<dbReference type="Gene3D" id="2.130.10.10">
    <property type="entry name" value="YVTN repeat-like/Quinoprotein amine dehydrogenase"/>
    <property type="match status" value="2"/>
</dbReference>
<accession>A0A0N4Z2H8</accession>
<dbReference type="STRING" id="131310.A0A0N4Z2H8"/>
<dbReference type="SUPFAM" id="SSF50978">
    <property type="entry name" value="WD40 repeat-like"/>
    <property type="match status" value="1"/>
</dbReference>
<dbReference type="PANTHER" id="PTHR11871">
    <property type="entry name" value="PROTEIN PHOSPHATASE PP2A REGULATORY SUBUNIT B"/>
    <property type="match status" value="1"/>
</dbReference>
<dbReference type="PRINTS" id="PR00600">
    <property type="entry name" value="PP2APR55"/>
</dbReference>
<dbReference type="InterPro" id="IPR000009">
    <property type="entry name" value="PP2A_PR55"/>
</dbReference>
<keyword evidence="2 4" id="KW-0853">WD repeat</keyword>
<reference evidence="6" key="1">
    <citation type="submission" date="2017-02" db="UniProtKB">
        <authorList>
            <consortium name="WormBaseParasite"/>
        </authorList>
    </citation>
    <scope>IDENTIFICATION</scope>
</reference>
<keyword evidence="3 4" id="KW-0677">Repeat</keyword>
<evidence type="ECO:0000256" key="2">
    <source>
        <dbReference type="ARBA" id="ARBA00022574"/>
    </source>
</evidence>
<protein>
    <recommendedName>
        <fullName evidence="4">Serine/threonine-protein phosphatase 2A 55 kDa regulatory subunit B</fullName>
    </recommendedName>
</protein>
<name>A0A0N4Z2H8_PARTI</name>
<keyword evidence="5" id="KW-1185">Reference proteome</keyword>
<sequence length="499" mass="56972">MSSNYNISMMSNFSVRCVKFPSTIQSVKFSHEGDQLAIGEENGNVNIISFENLNSLRNKVIVTPPSTSATIFKAHDHGLDYLTSQEITAGVENIEWLKKCNESSLLLTANKKAVKLWRIRESNKCIASGQYNVCKETKSKLYDGKLNIPKIIPSMPLSHVYMKKEYKRLQHYSINSLSVNNDQKTFLCGDDLRINLWDLEIEHDCMNLVDLKAKLKFDSIFTCLICTKAHTTKSNMFGYGLSNGEIKLADTRDRDCDSSAKIFPRIQPDTTYRQSVGNHFDWTYAISFSNNGRYLLSRDIHTLKIWDINNEKEPLALYYVDENLTSSLHAVKELDRLVDRLSCSWSGDDSHIMTGCFGSSFKTINCCTGEENLIRADCSTGSGVVEYFSEKREFGGEQDLHCMELDCPINDFEFNKIGCVDWNKKKDMIATASMENLIFYTNECADTKYSYKKPLDLNFEVIENFSEKNNKENEMEYVNCLINVLNNSNISIRDPIDTL</sequence>
<dbReference type="AlphaFoldDB" id="A0A0N4Z2H8"/>
<dbReference type="InterPro" id="IPR015943">
    <property type="entry name" value="WD40/YVTN_repeat-like_dom_sf"/>
</dbReference>
<dbReference type="InterPro" id="IPR001680">
    <property type="entry name" value="WD40_rpt"/>
</dbReference>
<dbReference type="GO" id="GO:0019888">
    <property type="term" value="F:protein phosphatase regulator activity"/>
    <property type="evidence" value="ECO:0007669"/>
    <property type="project" value="InterPro"/>
</dbReference>
<evidence type="ECO:0000256" key="1">
    <source>
        <dbReference type="ARBA" id="ARBA00008259"/>
    </source>
</evidence>
<dbReference type="PIRSF" id="PIRSF037309">
    <property type="entry name" value="PP2A_PR55"/>
    <property type="match status" value="1"/>
</dbReference>
<dbReference type="Proteomes" id="UP000038045">
    <property type="component" value="Unplaced"/>
</dbReference>
<dbReference type="InterPro" id="IPR036322">
    <property type="entry name" value="WD40_repeat_dom_sf"/>
</dbReference>
<dbReference type="SMART" id="SM00320">
    <property type="entry name" value="WD40"/>
    <property type="match status" value="4"/>
</dbReference>
<dbReference type="Pfam" id="PF00400">
    <property type="entry name" value="WD40"/>
    <property type="match status" value="1"/>
</dbReference>
<dbReference type="GO" id="GO:0000159">
    <property type="term" value="C:protein phosphatase type 2A complex"/>
    <property type="evidence" value="ECO:0007669"/>
    <property type="project" value="UniProtKB-UniRule"/>
</dbReference>
<proteinExistence type="inferred from homology"/>
<evidence type="ECO:0000256" key="4">
    <source>
        <dbReference type="RuleBase" id="RU331113"/>
    </source>
</evidence>
<evidence type="ECO:0000256" key="3">
    <source>
        <dbReference type="ARBA" id="ARBA00022737"/>
    </source>
</evidence>
<evidence type="ECO:0000313" key="6">
    <source>
        <dbReference type="WBParaSite" id="PTRK_0000107300.1"/>
    </source>
</evidence>
<comment type="similarity">
    <text evidence="1 4">Belongs to the phosphatase 2A regulatory subunit B family.</text>
</comment>
<organism evidence="5 6">
    <name type="scientific">Parastrongyloides trichosuri</name>
    <name type="common">Possum-specific nematode worm</name>
    <dbReference type="NCBI Taxonomy" id="131310"/>
    <lineage>
        <taxon>Eukaryota</taxon>
        <taxon>Metazoa</taxon>
        <taxon>Ecdysozoa</taxon>
        <taxon>Nematoda</taxon>
        <taxon>Chromadorea</taxon>
        <taxon>Rhabditida</taxon>
        <taxon>Tylenchina</taxon>
        <taxon>Panagrolaimomorpha</taxon>
        <taxon>Strongyloidoidea</taxon>
        <taxon>Strongyloididae</taxon>
        <taxon>Parastrongyloides</taxon>
    </lineage>
</organism>
<evidence type="ECO:0000313" key="5">
    <source>
        <dbReference type="Proteomes" id="UP000038045"/>
    </source>
</evidence>
<dbReference type="WBParaSite" id="PTRK_0000107300.1">
    <property type="protein sequence ID" value="PTRK_0000107300.1"/>
    <property type="gene ID" value="PTRK_0000107300"/>
</dbReference>